<feature type="compositionally biased region" description="Polar residues" evidence="1">
    <location>
        <begin position="1"/>
        <end position="10"/>
    </location>
</feature>
<evidence type="ECO:0000313" key="2">
    <source>
        <dbReference type="EMBL" id="RXH97934.1"/>
    </source>
</evidence>
<proteinExistence type="predicted"/>
<comment type="caution">
    <text evidence="2">The sequence shown here is derived from an EMBL/GenBank/DDBJ whole genome shotgun (WGS) entry which is preliminary data.</text>
</comment>
<organism evidence="2 3">
    <name type="scientific">Malus domestica</name>
    <name type="common">Apple</name>
    <name type="synonym">Pyrus malus</name>
    <dbReference type="NCBI Taxonomy" id="3750"/>
    <lineage>
        <taxon>Eukaryota</taxon>
        <taxon>Viridiplantae</taxon>
        <taxon>Streptophyta</taxon>
        <taxon>Embryophyta</taxon>
        <taxon>Tracheophyta</taxon>
        <taxon>Spermatophyta</taxon>
        <taxon>Magnoliopsida</taxon>
        <taxon>eudicotyledons</taxon>
        <taxon>Gunneridae</taxon>
        <taxon>Pentapetalae</taxon>
        <taxon>rosids</taxon>
        <taxon>fabids</taxon>
        <taxon>Rosales</taxon>
        <taxon>Rosaceae</taxon>
        <taxon>Amygdaloideae</taxon>
        <taxon>Maleae</taxon>
        <taxon>Malus</taxon>
    </lineage>
</organism>
<evidence type="ECO:0000313" key="3">
    <source>
        <dbReference type="Proteomes" id="UP000290289"/>
    </source>
</evidence>
<dbReference type="AlphaFoldDB" id="A0A498JVY8"/>
<dbReference type="Proteomes" id="UP000290289">
    <property type="component" value="Chromosome 5"/>
</dbReference>
<gene>
    <name evidence="2" type="ORF">DVH24_010259</name>
</gene>
<feature type="non-terminal residue" evidence="2">
    <location>
        <position position="1"/>
    </location>
</feature>
<accession>A0A498JVY8</accession>
<dbReference type="EMBL" id="RDQH01000331">
    <property type="protein sequence ID" value="RXH97934.1"/>
    <property type="molecule type" value="Genomic_DNA"/>
</dbReference>
<name>A0A498JVY8_MALDO</name>
<keyword evidence="3" id="KW-1185">Reference proteome</keyword>
<protein>
    <submittedName>
        <fullName evidence="2">Uncharacterized protein</fullName>
    </submittedName>
</protein>
<feature type="region of interest" description="Disordered" evidence="1">
    <location>
        <begin position="1"/>
        <end position="22"/>
    </location>
</feature>
<reference evidence="2 3" key="1">
    <citation type="submission" date="2018-10" db="EMBL/GenBank/DDBJ databases">
        <title>A high-quality apple genome assembly.</title>
        <authorList>
            <person name="Hu J."/>
        </authorList>
    </citation>
    <scope>NUCLEOTIDE SEQUENCE [LARGE SCALE GENOMIC DNA]</scope>
    <source>
        <strain evidence="3">cv. HFTH1</strain>
        <tissue evidence="2">Young leaf</tissue>
    </source>
</reference>
<sequence length="121" mass="14236">IQTDKGNSKNNKQHNRRFNRDRDPTVCLASAIERKQKVRSFLVLLVLGRWRAVEAFELELQGVGRRRAERWARVGRRKRSSGINERERSSKVSSISVNLGYPQRPVRYQYLPILTLLWFSL</sequence>
<evidence type="ECO:0000256" key="1">
    <source>
        <dbReference type="SAM" id="MobiDB-lite"/>
    </source>
</evidence>